<evidence type="ECO:0000313" key="3">
    <source>
        <dbReference type="Proteomes" id="UP000638014"/>
    </source>
</evidence>
<evidence type="ECO:0000313" key="2">
    <source>
        <dbReference type="EMBL" id="MBD1389384.1"/>
    </source>
</evidence>
<gene>
    <name evidence="2" type="ORF">IC617_08095</name>
</gene>
<dbReference type="RefSeq" id="WP_191144492.1">
    <property type="nucleotide sequence ID" value="NZ_JACXAF010000009.1"/>
</dbReference>
<dbReference type="AlphaFoldDB" id="A0A8J6UEA1"/>
<accession>A0A8J6UEA1</accession>
<keyword evidence="1" id="KW-0732">Signal</keyword>
<feature type="chain" id="PRO_5035233729" evidence="1">
    <location>
        <begin position="22"/>
        <end position="366"/>
    </location>
</feature>
<comment type="caution">
    <text evidence="2">The sequence shown here is derived from an EMBL/GenBank/DDBJ whole genome shotgun (WGS) entry which is preliminary data.</text>
</comment>
<protein>
    <submittedName>
        <fullName evidence="2">TraU family protein</fullName>
    </submittedName>
</protein>
<name>A0A8J6UEA1_9GAMM</name>
<proteinExistence type="predicted"/>
<sequence length="366" mass="39886">MKPVVTLALLCLLMASPAAKADMCPDADLWSGIIDKICWTRIFPISLMGLGDKPDGSAPPTSVCACTDPLGVPEVGWQLGIWLPARIAEVVRVPWCSPSLNTRLQSSFGNMGVAGGQDGHGNNDMAMLHYHYFSFPLATMLEMFVIPDCMQDGMVDFDLMYMSEVDPTWNDDVLALALNPEAVAFSTPPAKLWCMADCVATTAGVVQEEFFGSAGCDASCIYPFTGHINAASDPVRNSSLITQRLLASLHRKGLALKTMGLDAMCDREFAPMLPRSMYQLQMFYPVAEASSTTVTIPKTDTDGYVIRDASGNPETINSPQNCAHPLGESIHKWSTPVGGRHRPGMEDFVYVIWRYTDCCVRELPGI</sequence>
<dbReference type="Proteomes" id="UP000638014">
    <property type="component" value="Unassembled WGS sequence"/>
</dbReference>
<dbReference type="EMBL" id="JACXAF010000009">
    <property type="protein sequence ID" value="MBD1389384.1"/>
    <property type="molecule type" value="Genomic_DNA"/>
</dbReference>
<feature type="signal peptide" evidence="1">
    <location>
        <begin position="1"/>
        <end position="21"/>
    </location>
</feature>
<keyword evidence="3" id="KW-1185">Reference proteome</keyword>
<dbReference type="Pfam" id="PF06834">
    <property type="entry name" value="TraU"/>
    <property type="match status" value="1"/>
</dbReference>
<organism evidence="2 3">
    <name type="scientific">Neiella litorisoli</name>
    <dbReference type="NCBI Taxonomy" id="2771431"/>
    <lineage>
        <taxon>Bacteria</taxon>
        <taxon>Pseudomonadati</taxon>
        <taxon>Pseudomonadota</taxon>
        <taxon>Gammaproteobacteria</taxon>
        <taxon>Alteromonadales</taxon>
        <taxon>Echinimonadaceae</taxon>
        <taxon>Neiella</taxon>
    </lineage>
</organism>
<dbReference type="InterPro" id="IPR009649">
    <property type="entry name" value="TraU"/>
</dbReference>
<evidence type="ECO:0000256" key="1">
    <source>
        <dbReference type="SAM" id="SignalP"/>
    </source>
</evidence>
<reference evidence="2" key="1">
    <citation type="submission" date="2020-09" db="EMBL/GenBank/DDBJ databases">
        <title>A novel bacterium of genus Neiella, isolated from South China Sea.</title>
        <authorList>
            <person name="Huang H."/>
            <person name="Mo K."/>
            <person name="Hu Y."/>
        </authorList>
    </citation>
    <scope>NUCLEOTIDE SEQUENCE</scope>
    <source>
        <strain evidence="2">HB171785</strain>
    </source>
</reference>